<evidence type="ECO:0000259" key="10">
    <source>
        <dbReference type="SMART" id="SM00387"/>
    </source>
</evidence>
<dbReference type="GO" id="GO:0046983">
    <property type="term" value="F:protein dimerization activity"/>
    <property type="evidence" value="ECO:0007669"/>
    <property type="project" value="InterPro"/>
</dbReference>
<feature type="transmembrane region" description="Helical" evidence="9">
    <location>
        <begin position="158"/>
        <end position="184"/>
    </location>
</feature>
<dbReference type="AlphaFoldDB" id="A0A9W6CZH1"/>
<feature type="transmembrane region" description="Helical" evidence="9">
    <location>
        <begin position="83"/>
        <end position="105"/>
    </location>
</feature>
<keyword evidence="4" id="KW-0808">Transferase</keyword>
<reference evidence="11" key="1">
    <citation type="submission" date="2022-12" db="EMBL/GenBank/DDBJ databases">
        <title>Reference genome sequencing for broad-spectrum identification of bacterial and archaeal isolates by mass spectrometry.</title>
        <authorList>
            <person name="Sekiguchi Y."/>
            <person name="Tourlousse D.M."/>
        </authorList>
    </citation>
    <scope>NUCLEOTIDE SEQUENCE</scope>
    <source>
        <strain evidence="11">14</strain>
    </source>
</reference>
<dbReference type="InterPro" id="IPR036890">
    <property type="entry name" value="HATPase_C_sf"/>
</dbReference>
<dbReference type="Pfam" id="PF07730">
    <property type="entry name" value="HisKA_3"/>
    <property type="match status" value="1"/>
</dbReference>
<dbReference type="EC" id="2.7.13.3" evidence="2"/>
<evidence type="ECO:0000313" key="11">
    <source>
        <dbReference type="EMBL" id="GLI28057.1"/>
    </source>
</evidence>
<feature type="domain" description="Histidine kinase/HSP90-like ATPase" evidence="10">
    <location>
        <begin position="484"/>
        <end position="600"/>
    </location>
</feature>
<dbReference type="PANTHER" id="PTHR24421">
    <property type="entry name" value="NITRATE/NITRITE SENSOR PROTEIN NARX-RELATED"/>
    <property type="match status" value="1"/>
</dbReference>
<feature type="transmembrane region" description="Helical" evidence="9">
    <location>
        <begin position="58"/>
        <end position="77"/>
    </location>
</feature>
<evidence type="ECO:0000256" key="9">
    <source>
        <dbReference type="SAM" id="Phobius"/>
    </source>
</evidence>
<sequence>MIVGVIAASLAMSIGGYLATPPDERFDPSYATLHAIVPLVFAICAAIAWRLDVAPSAARLMAVFPLLWIPQTIYNVIAPLGWLWPVVRGVDLLWGVLAGVLVLIYPRGTFDDNTDRAIAYSAFAVSAVNFAAVLLLAVPDAVPCDCAPNAYSFLDAPTAFAIIDAGFRLFGGALVVVVAVRMLLRWMRGSVPARTIVFLMPVALLAWATTLAIQVVSYAVDTAFDEVAATISLIAIATIPVCFVAGIAHARNLRARVADLMRITRESADRTLWEESLARTLRDPSVRVYWWDDRDGAYTDAAGEPLDVGDGGGAGMLPITSPSGARLALIRHDLALTDNTRLLDGVSSALRLSVDNGRLRSQVEATLAQVRESRERLVRASLDTRRRIERDLHDGAQQRIVALGLQLRVLADRASAAGEGDLAARAEEAITESGVALRELRELAHGIHPSLLSAGGLALAVPELAGRCPVPTEIDVRVGRLPEVIESTVYFVLSESLANMAKHAKATRSWVSVEVVTMEADVDDGDPEADRADDAEAAVAQSEGEAVRLVVRDDGVGGVDPRGTGILGMADRVEAVGGTFALDSPAGGGTRICVDLPLGAVDPAGDVVAAVPMPEAEPAAAE</sequence>
<keyword evidence="8" id="KW-0902">Two-component regulatory system</keyword>
<dbReference type="EMBL" id="BSDP01000001">
    <property type="protein sequence ID" value="GLI28057.1"/>
    <property type="molecule type" value="Genomic_DNA"/>
</dbReference>
<keyword evidence="12" id="KW-1185">Reference proteome</keyword>
<dbReference type="InterPro" id="IPR011712">
    <property type="entry name" value="Sig_transdc_His_kin_sub3_dim/P"/>
</dbReference>
<proteinExistence type="predicted"/>
<protein>
    <recommendedName>
        <fullName evidence="2">histidine kinase</fullName>
        <ecNumber evidence="2">2.7.13.3</ecNumber>
    </recommendedName>
</protein>
<accession>A0A9W6CZH1</accession>
<evidence type="ECO:0000256" key="2">
    <source>
        <dbReference type="ARBA" id="ARBA00012438"/>
    </source>
</evidence>
<keyword evidence="9" id="KW-0812">Transmembrane</keyword>
<dbReference type="Gene3D" id="3.30.565.10">
    <property type="entry name" value="Histidine kinase-like ATPase, C-terminal domain"/>
    <property type="match status" value="1"/>
</dbReference>
<dbReference type="Gene3D" id="1.20.5.1930">
    <property type="match status" value="1"/>
</dbReference>
<dbReference type="SUPFAM" id="SSF55874">
    <property type="entry name" value="ATPase domain of HSP90 chaperone/DNA topoisomerase II/histidine kinase"/>
    <property type="match status" value="1"/>
</dbReference>
<dbReference type="CDD" id="cd16917">
    <property type="entry name" value="HATPase_UhpB-NarQ-NarX-like"/>
    <property type="match status" value="1"/>
</dbReference>
<evidence type="ECO:0000256" key="1">
    <source>
        <dbReference type="ARBA" id="ARBA00000085"/>
    </source>
</evidence>
<dbReference type="Proteomes" id="UP001144396">
    <property type="component" value="Unassembled WGS sequence"/>
</dbReference>
<evidence type="ECO:0000256" key="5">
    <source>
        <dbReference type="ARBA" id="ARBA00022741"/>
    </source>
</evidence>
<dbReference type="GO" id="GO:0016020">
    <property type="term" value="C:membrane"/>
    <property type="evidence" value="ECO:0007669"/>
    <property type="project" value="InterPro"/>
</dbReference>
<comment type="caution">
    <text evidence="11">The sequence shown here is derived from an EMBL/GenBank/DDBJ whole genome shotgun (WGS) entry which is preliminary data.</text>
</comment>
<dbReference type="InterPro" id="IPR003594">
    <property type="entry name" value="HATPase_dom"/>
</dbReference>
<feature type="transmembrane region" description="Helical" evidence="9">
    <location>
        <begin position="227"/>
        <end position="248"/>
    </location>
</feature>
<gene>
    <name evidence="11" type="ORF">ARHIZOSPH14_22990</name>
</gene>
<evidence type="ECO:0000256" key="4">
    <source>
        <dbReference type="ARBA" id="ARBA00022679"/>
    </source>
</evidence>
<dbReference type="PANTHER" id="PTHR24421:SF10">
    <property type="entry name" value="NITRATE_NITRITE SENSOR PROTEIN NARQ"/>
    <property type="match status" value="1"/>
</dbReference>
<dbReference type="GO" id="GO:0005524">
    <property type="term" value="F:ATP binding"/>
    <property type="evidence" value="ECO:0007669"/>
    <property type="project" value="UniProtKB-KW"/>
</dbReference>
<keyword evidence="9" id="KW-0472">Membrane</keyword>
<evidence type="ECO:0000256" key="8">
    <source>
        <dbReference type="ARBA" id="ARBA00023012"/>
    </source>
</evidence>
<keyword evidence="6" id="KW-0418">Kinase</keyword>
<dbReference type="InterPro" id="IPR050482">
    <property type="entry name" value="Sensor_HK_TwoCompSys"/>
</dbReference>
<keyword evidence="5" id="KW-0547">Nucleotide-binding</keyword>
<evidence type="ECO:0000256" key="3">
    <source>
        <dbReference type="ARBA" id="ARBA00022553"/>
    </source>
</evidence>
<dbReference type="GO" id="GO:0000155">
    <property type="term" value="F:phosphorelay sensor kinase activity"/>
    <property type="evidence" value="ECO:0007669"/>
    <property type="project" value="InterPro"/>
</dbReference>
<evidence type="ECO:0000313" key="12">
    <source>
        <dbReference type="Proteomes" id="UP001144396"/>
    </source>
</evidence>
<evidence type="ECO:0000256" key="7">
    <source>
        <dbReference type="ARBA" id="ARBA00022840"/>
    </source>
</evidence>
<name>A0A9W6CZH1_9MICO</name>
<feature type="transmembrane region" description="Helical" evidence="9">
    <location>
        <begin position="31"/>
        <end position="51"/>
    </location>
</feature>
<feature type="transmembrane region" description="Helical" evidence="9">
    <location>
        <begin position="117"/>
        <end position="138"/>
    </location>
</feature>
<feature type="transmembrane region" description="Helical" evidence="9">
    <location>
        <begin position="196"/>
        <end position="215"/>
    </location>
</feature>
<keyword evidence="9" id="KW-1133">Transmembrane helix</keyword>
<keyword evidence="3" id="KW-0597">Phosphoprotein</keyword>
<evidence type="ECO:0000256" key="6">
    <source>
        <dbReference type="ARBA" id="ARBA00022777"/>
    </source>
</evidence>
<dbReference type="SMART" id="SM00387">
    <property type="entry name" value="HATPase_c"/>
    <property type="match status" value="1"/>
</dbReference>
<organism evidence="11 12">
    <name type="scientific">Agromyces rhizosphaerae</name>
    <dbReference type="NCBI Taxonomy" id="88374"/>
    <lineage>
        <taxon>Bacteria</taxon>
        <taxon>Bacillati</taxon>
        <taxon>Actinomycetota</taxon>
        <taxon>Actinomycetes</taxon>
        <taxon>Micrococcales</taxon>
        <taxon>Microbacteriaceae</taxon>
        <taxon>Agromyces</taxon>
    </lineage>
</organism>
<comment type="catalytic activity">
    <reaction evidence="1">
        <text>ATP + protein L-histidine = ADP + protein N-phospho-L-histidine.</text>
        <dbReference type="EC" id="2.7.13.3"/>
    </reaction>
</comment>
<keyword evidence="7" id="KW-0067">ATP-binding</keyword>